<dbReference type="RefSeq" id="XP_503121.1">
    <property type="nucleotide sequence ID" value="XM_503121.1"/>
</dbReference>
<gene>
    <name evidence="3" type="ORF">B0I71DRAFT_35002</name>
    <name evidence="2" type="ORF">YALI1_D27324g</name>
</gene>
<sequence>MIKPMLRFPTRTLLRPGTLTLRNQLVPSPLFAALTSRSISTLPNRPFTSARLRNGPIASRPASIVSTSAIISSVRKLHSSNPAFGQIPESAAPGKVRMLKGTRKVLLALMISYGIILTAMASILIGTYVYLELQQPWPLVQWSMKQAYKAREGLLYEVFLEDYASAKQCYEKLLDSLSRDNKGNLVDISGKSTAWLSAYSDLLCRYADMCKIAGDLDNCKQAYIGAMHVEGGDLNHKSRALTNLAELAEMEGDRDEAEDLLKRACAYGKDTAVKSGSNLSYRVALHAEDMVPGSRESLDASIHLGVLYAQKGEYEKALPILVSSLRAVKNSIRQQRGAVLSRPLEANPLNCQIHESSLLSVYISEVLWASNKKDEAVKWAQKAYNEGYVYHRSNIEAAKSAQLALLTLIKMEKSLGNKTEVEKYQGLLDKIEVPSKNVTKWDWFKSALL</sequence>
<keyword evidence="1" id="KW-0812">Transmembrane</keyword>
<keyword evidence="1" id="KW-0472">Membrane</keyword>
<evidence type="ECO:0000313" key="3">
    <source>
        <dbReference type="EMBL" id="RDW26169.1"/>
    </source>
</evidence>
<dbReference type="SMART" id="SM00028">
    <property type="entry name" value="TPR"/>
    <property type="match status" value="2"/>
</dbReference>
<accession>A0A1H6Q062</accession>
<name>A0A1H6Q062_YARLL</name>
<dbReference type="EMBL" id="KZ858985">
    <property type="protein sequence ID" value="RDW26169.1"/>
    <property type="molecule type" value="Genomic_DNA"/>
</dbReference>
<dbReference type="InterPro" id="IPR011990">
    <property type="entry name" value="TPR-like_helical_dom_sf"/>
</dbReference>
<dbReference type="InterPro" id="IPR019734">
    <property type="entry name" value="TPR_rpt"/>
</dbReference>
<dbReference type="EMBL" id="CP017556">
    <property type="protein sequence ID" value="AOW04426.1"/>
    <property type="molecule type" value="Genomic_DNA"/>
</dbReference>
<feature type="transmembrane region" description="Helical" evidence="1">
    <location>
        <begin position="105"/>
        <end position="131"/>
    </location>
</feature>
<protein>
    <submittedName>
        <fullName evidence="2">Uncharacterized protein</fullName>
    </submittedName>
</protein>
<evidence type="ECO:0000313" key="5">
    <source>
        <dbReference type="Proteomes" id="UP000256601"/>
    </source>
</evidence>
<dbReference type="Proteomes" id="UP000182444">
    <property type="component" value="Chromosome 1D"/>
</dbReference>
<dbReference type="GeneID" id="2910765"/>
<organism evidence="2 4">
    <name type="scientific">Yarrowia lipolytica</name>
    <name type="common">Candida lipolytica</name>
    <dbReference type="NCBI Taxonomy" id="4952"/>
    <lineage>
        <taxon>Eukaryota</taxon>
        <taxon>Fungi</taxon>
        <taxon>Dikarya</taxon>
        <taxon>Ascomycota</taxon>
        <taxon>Saccharomycotina</taxon>
        <taxon>Dipodascomycetes</taxon>
        <taxon>Dipodascales</taxon>
        <taxon>Dipodascales incertae sedis</taxon>
        <taxon>Yarrowia</taxon>
    </lineage>
</organism>
<evidence type="ECO:0000313" key="2">
    <source>
        <dbReference type="EMBL" id="AOW04426.1"/>
    </source>
</evidence>
<evidence type="ECO:0000256" key="1">
    <source>
        <dbReference type="SAM" id="Phobius"/>
    </source>
</evidence>
<dbReference type="SUPFAM" id="SSF48452">
    <property type="entry name" value="TPR-like"/>
    <property type="match status" value="1"/>
</dbReference>
<dbReference type="Proteomes" id="UP000256601">
    <property type="component" value="Unassembled WGS sequence"/>
</dbReference>
<reference evidence="3 5" key="2">
    <citation type="submission" date="2018-07" db="EMBL/GenBank/DDBJ databases">
        <title>Draft Genome Assemblies for Five Robust Yarrowia lipolytica Strains Exhibiting High Lipid Production and Pentose Sugar Utilization and Sugar Alcohol Secretion from Undetoxified Lignocellulosic Biomass Hydrolysates.</title>
        <authorList>
            <consortium name="DOE Joint Genome Institute"/>
            <person name="Walker C."/>
            <person name="Ryu S."/>
            <person name="Na H."/>
            <person name="Zane M."/>
            <person name="LaButti K."/>
            <person name="Lipzen A."/>
            <person name="Haridas S."/>
            <person name="Barry K."/>
            <person name="Grigoriev I.V."/>
            <person name="Quarterman J."/>
            <person name="Slininger P."/>
            <person name="Dien B."/>
            <person name="Trinh C.T."/>
        </authorList>
    </citation>
    <scope>NUCLEOTIDE SEQUENCE [LARGE SCALE GENOMIC DNA]</scope>
    <source>
        <strain evidence="3 5">YB392</strain>
    </source>
</reference>
<dbReference type="OrthoDB" id="1658288at2759"/>
<keyword evidence="1" id="KW-1133">Transmembrane helix</keyword>
<dbReference type="VEuPathDB" id="FungiDB:YALI1_D27324g"/>
<evidence type="ECO:0000313" key="4">
    <source>
        <dbReference type="Proteomes" id="UP000182444"/>
    </source>
</evidence>
<dbReference type="AlphaFoldDB" id="A0A1H6Q062"/>
<dbReference type="KEGG" id="yli:2910765"/>
<dbReference type="Gene3D" id="1.25.40.10">
    <property type="entry name" value="Tetratricopeptide repeat domain"/>
    <property type="match status" value="2"/>
</dbReference>
<reference evidence="2 4" key="1">
    <citation type="journal article" date="2016" name="PLoS ONE">
        <title>Sequence Assembly of Yarrowia lipolytica Strain W29/CLIB89 Shows Transposable Element Diversity.</title>
        <authorList>
            <person name="Magnan C."/>
            <person name="Yu J."/>
            <person name="Chang I."/>
            <person name="Jahn E."/>
            <person name="Kanomata Y."/>
            <person name="Wu J."/>
            <person name="Zeller M."/>
            <person name="Oakes M."/>
            <person name="Baldi P."/>
            <person name="Sandmeyer S."/>
        </authorList>
    </citation>
    <scope>NUCLEOTIDE SEQUENCE [LARGE SCALE GENOMIC DNA]</scope>
    <source>
        <strain evidence="2">CLIB89</strain>
        <strain evidence="4">CLIB89(W29)</strain>
    </source>
</reference>
<proteinExistence type="predicted"/>
<dbReference type="VEuPathDB" id="FungiDB:YALI0_D21648g"/>